<evidence type="ECO:0000313" key="4">
    <source>
        <dbReference type="Proteomes" id="UP000824976"/>
    </source>
</evidence>
<reference evidence="1 3" key="1">
    <citation type="submission" date="2018-11" db="EMBL/GenBank/DDBJ databases">
        <title>Complete genome sequence of Dickeya zeae strain CE1 infecting Canna edulis Ker-Gawl. in China.</title>
        <authorList>
            <person name="Zhang J."/>
            <person name="Lin B."/>
            <person name="Shen H."/>
            <person name="Jiang S."/>
            <person name="Pu X."/>
            <person name="Sun D."/>
        </authorList>
    </citation>
    <scope>NUCLEOTIDE SEQUENCE [LARGE SCALE GENOMIC DNA]</scope>
    <source>
        <strain evidence="1 3">CE1</strain>
    </source>
</reference>
<accession>A0AAE6YX89</accession>
<dbReference type="Proteomes" id="UP000500801">
    <property type="component" value="Chromosome"/>
</dbReference>
<sequence length="269" mass="30784">MSDYDALFQLRIEHEFFTGCTRLPFYGEWLPGSQQAATSIGLLTKPQADGVLVLADRTHPALQAVENVTLRWWFGSREPNFFSYTDTTTTDTSGLVEQKAPYFGYTLSGAEPDEVRLEASSDRLVEASNSLPSAKGQVWQVDIEMSATAITAFLNRRTAPILIMPFHCQRRRWKYLFTAPYVNTNTRIRDNRQNNQFDYLGEEILANGQRAQAFISCEPLKIQKRSDYYFQLYQDNTVFIERLPVAMPQHQCRLQVDKSSTVVSEIIVN</sequence>
<dbReference type="EMBL" id="CP033622">
    <property type="protein sequence ID" value="QIZ49992.1"/>
    <property type="molecule type" value="Genomic_DNA"/>
</dbReference>
<proteinExistence type="predicted"/>
<protein>
    <submittedName>
        <fullName evidence="1">Uncharacterized protein</fullName>
    </submittedName>
</protein>
<name>A0AAE6YX89_9GAMM</name>
<evidence type="ECO:0000313" key="3">
    <source>
        <dbReference type="Proteomes" id="UP000500801"/>
    </source>
</evidence>
<dbReference type="AlphaFoldDB" id="A0AAE6YX89"/>
<evidence type="ECO:0000313" key="2">
    <source>
        <dbReference type="EMBL" id="QYM93657.1"/>
    </source>
</evidence>
<dbReference type="RefSeq" id="WP_168361579.1">
    <property type="nucleotide sequence ID" value="NZ_CP033622.1"/>
</dbReference>
<reference evidence="2 4" key="2">
    <citation type="submission" date="2019-06" db="EMBL/GenBank/DDBJ databases">
        <title>Complete genome of Dickeya zeae PL65.</title>
        <authorList>
            <person name="Boluk G."/>
            <person name="Arif M."/>
        </authorList>
    </citation>
    <scope>NUCLEOTIDE SEQUENCE [LARGE SCALE GENOMIC DNA]</scope>
    <source>
        <strain evidence="2 4">PL65</strain>
    </source>
</reference>
<dbReference type="EMBL" id="CP040817">
    <property type="protein sequence ID" value="QYM93657.1"/>
    <property type="molecule type" value="Genomic_DNA"/>
</dbReference>
<gene>
    <name evidence="1" type="ORF">DWG24_03870</name>
    <name evidence="2" type="ORF">FGI21_18160</name>
</gene>
<organism evidence="1 3">
    <name type="scientific">Dickeya zeae</name>
    <dbReference type="NCBI Taxonomy" id="204042"/>
    <lineage>
        <taxon>Bacteria</taxon>
        <taxon>Pseudomonadati</taxon>
        <taxon>Pseudomonadota</taxon>
        <taxon>Gammaproteobacteria</taxon>
        <taxon>Enterobacterales</taxon>
        <taxon>Pectobacteriaceae</taxon>
        <taxon>Dickeya</taxon>
    </lineage>
</organism>
<keyword evidence="4" id="KW-1185">Reference proteome</keyword>
<dbReference type="Proteomes" id="UP000824976">
    <property type="component" value="Chromosome"/>
</dbReference>
<evidence type="ECO:0000313" key="1">
    <source>
        <dbReference type="EMBL" id="QIZ49992.1"/>
    </source>
</evidence>